<dbReference type="AlphaFoldDB" id="A0A2W4USL7"/>
<gene>
    <name evidence="1" type="ORF">DCF25_00140</name>
</gene>
<sequence length="252" mass="25907">MTTSNQWIDFQRALDHRTALKIISGLTNYNPQNVADVVKAAQAGGATFVDIAADADLVRMVKGLVDLPICVSAVEPEKFVSAVEAGADLIEIGNFDAFYAEGRRFEAAEVLALTKETRSLLPNILLSVTVPHILTLDAQVQLAEDLVVAGANIIQTEGGTSSAPVHSGILGLIEKASPTLAAAHAISHAVSVPVLCASGISDVTAPMALAAGAAGVGVGSAVHRLNDPLAMVAVVRSLAEAMQTVKVTAAAQ</sequence>
<proteinExistence type="predicted"/>
<dbReference type="Gene3D" id="3.20.20.70">
    <property type="entry name" value="Aldolase class I"/>
    <property type="match status" value="1"/>
</dbReference>
<organism evidence="1 2">
    <name type="scientific">Leptolyngbya foveolarum</name>
    <dbReference type="NCBI Taxonomy" id="47253"/>
    <lineage>
        <taxon>Bacteria</taxon>
        <taxon>Bacillati</taxon>
        <taxon>Cyanobacteriota</taxon>
        <taxon>Cyanophyceae</taxon>
        <taxon>Leptolyngbyales</taxon>
        <taxon>Leptolyngbyaceae</taxon>
        <taxon>Leptolyngbya group</taxon>
        <taxon>Leptolyngbya</taxon>
    </lineage>
</organism>
<accession>A0A2W4USL7</accession>
<evidence type="ECO:0000313" key="1">
    <source>
        <dbReference type="EMBL" id="PZO23482.1"/>
    </source>
</evidence>
<dbReference type="PANTHER" id="PTHR36895">
    <property type="match status" value="1"/>
</dbReference>
<reference evidence="2" key="1">
    <citation type="submission" date="2018-04" db="EMBL/GenBank/DDBJ databases">
        <authorList>
            <person name="Cornet L."/>
        </authorList>
    </citation>
    <scope>NUCLEOTIDE SEQUENCE [LARGE SCALE GENOMIC DNA]</scope>
</reference>
<dbReference type="EMBL" id="QBMC01000001">
    <property type="protein sequence ID" value="PZO23482.1"/>
    <property type="molecule type" value="Genomic_DNA"/>
</dbReference>
<name>A0A2W4USL7_9CYAN</name>
<reference evidence="1 2" key="2">
    <citation type="submission" date="2018-06" db="EMBL/GenBank/DDBJ databases">
        <title>Metagenomic assembly of (sub)arctic Cyanobacteria and their associated microbiome from non-axenic cultures.</title>
        <authorList>
            <person name="Baurain D."/>
        </authorList>
    </citation>
    <scope>NUCLEOTIDE SEQUENCE [LARGE SCALE GENOMIC DNA]</scope>
    <source>
        <strain evidence="1">ULC129bin1</strain>
    </source>
</reference>
<dbReference type="Proteomes" id="UP000249354">
    <property type="component" value="Unassembled WGS sequence"/>
</dbReference>
<comment type="caution">
    <text evidence="1">The sequence shown here is derived from an EMBL/GenBank/DDBJ whole genome shotgun (WGS) entry which is preliminary data.</text>
</comment>
<dbReference type="InterPro" id="IPR007570">
    <property type="entry name" value="Uncharacterised_Ycf23"/>
</dbReference>
<dbReference type="Pfam" id="PF04481">
    <property type="entry name" value="DUF561"/>
    <property type="match status" value="1"/>
</dbReference>
<dbReference type="PANTHER" id="PTHR36895:SF1">
    <property type="entry name" value="YCF23 PROTEIN"/>
    <property type="match status" value="1"/>
</dbReference>
<protein>
    <submittedName>
        <fullName evidence="1">DUF561 domain-containing protein</fullName>
    </submittedName>
</protein>
<dbReference type="SUPFAM" id="SSF51569">
    <property type="entry name" value="Aldolase"/>
    <property type="match status" value="1"/>
</dbReference>
<evidence type="ECO:0000313" key="2">
    <source>
        <dbReference type="Proteomes" id="UP000249354"/>
    </source>
</evidence>
<dbReference type="InterPro" id="IPR013785">
    <property type="entry name" value="Aldolase_TIM"/>
</dbReference>